<sequence length="200" mass="21214">MVLKANRSSFLLSGVPMKRLLLSAVLPAVAMALPSVAHADTVKGAERDKKFFKTVEGEWVGPGEIVAGKYKGTKFTCNFTGSTPDGTVGMSLDGGCRVGVFTQKMSATIEQKGRSGYRGKFLDGSEGKGLDIISGSVVDGRKVILSLNRNQLNGVMQARMPDDNLMHVTVSVRVDKQLVPVIGMKLSRVDGTAVGAIAKN</sequence>
<dbReference type="Proteomes" id="UP000075755">
    <property type="component" value="Chromosome"/>
</dbReference>
<keyword evidence="1" id="KW-0732">Signal</keyword>
<name>A0AAC8YQ02_AMIAI</name>
<feature type="chain" id="PRO_5042144124" evidence="1">
    <location>
        <begin position="40"/>
        <end position="200"/>
    </location>
</feature>
<reference evidence="2 3" key="1">
    <citation type="submission" date="2016-03" db="EMBL/GenBank/DDBJ databases">
        <title>Complete genome of Aminobacter aminovorans KCTC 2477.</title>
        <authorList>
            <person name="Kim K.M."/>
        </authorList>
    </citation>
    <scope>NUCLEOTIDE SEQUENCE [LARGE SCALE GENOMIC DNA]</scope>
    <source>
        <strain evidence="2 3">KCTC 2477</strain>
    </source>
</reference>
<accession>A0AAC8YQ02</accession>
<dbReference type="AlphaFoldDB" id="A0AAC8YQ02"/>
<dbReference type="KEGG" id="aak:AA2016_3435"/>
<dbReference type="EMBL" id="CP015005">
    <property type="protein sequence ID" value="AMS42357.1"/>
    <property type="molecule type" value="Genomic_DNA"/>
</dbReference>
<feature type="signal peptide" evidence="1">
    <location>
        <begin position="1"/>
        <end position="39"/>
    </location>
</feature>
<evidence type="ECO:0000313" key="2">
    <source>
        <dbReference type="EMBL" id="AMS42357.1"/>
    </source>
</evidence>
<evidence type="ECO:0000256" key="1">
    <source>
        <dbReference type="SAM" id="SignalP"/>
    </source>
</evidence>
<evidence type="ECO:0000313" key="3">
    <source>
        <dbReference type="Proteomes" id="UP000075755"/>
    </source>
</evidence>
<organism evidence="2 3">
    <name type="scientific">Aminobacter aminovorans</name>
    <name type="common">Chelatobacter heintzii</name>
    <dbReference type="NCBI Taxonomy" id="83263"/>
    <lineage>
        <taxon>Bacteria</taxon>
        <taxon>Pseudomonadati</taxon>
        <taxon>Pseudomonadota</taxon>
        <taxon>Alphaproteobacteria</taxon>
        <taxon>Hyphomicrobiales</taxon>
        <taxon>Phyllobacteriaceae</taxon>
        <taxon>Aminobacter</taxon>
    </lineage>
</organism>
<gene>
    <name evidence="2" type="ORF">AA2016_3435</name>
</gene>
<protein>
    <submittedName>
        <fullName evidence="2">Signal peptide protein</fullName>
    </submittedName>
</protein>
<proteinExistence type="predicted"/>